<dbReference type="GO" id="GO:0005886">
    <property type="term" value="C:plasma membrane"/>
    <property type="evidence" value="ECO:0007669"/>
    <property type="project" value="UniProtKB-SubCell"/>
</dbReference>
<dbReference type="HAMAP" id="MF_02065">
    <property type="entry name" value="MltG"/>
    <property type="match status" value="1"/>
</dbReference>
<evidence type="ECO:0000313" key="8">
    <source>
        <dbReference type="EMBL" id="KWZ83990.1"/>
    </source>
</evidence>
<proteinExistence type="inferred from homology"/>
<evidence type="ECO:0000313" key="9">
    <source>
        <dbReference type="Proteomes" id="UP000070376"/>
    </source>
</evidence>
<dbReference type="NCBIfam" id="TIGR00247">
    <property type="entry name" value="endolytic transglycosylase MltG"/>
    <property type="match status" value="1"/>
</dbReference>
<dbReference type="Pfam" id="PF02618">
    <property type="entry name" value="YceG"/>
    <property type="match status" value="1"/>
</dbReference>
<comment type="subcellular location">
    <subcellularLocation>
        <location evidence="7">Cell membrane</location>
        <topology evidence="7">Single-pass membrane protein</topology>
    </subcellularLocation>
</comment>
<comment type="catalytic activity">
    <reaction evidence="7">
        <text>a peptidoglycan chain = a peptidoglycan chain with N-acetyl-1,6-anhydromuramyl-[peptide] at the reducing end + a peptidoglycan chain with N-acetylglucosamine at the non-reducing end.</text>
        <dbReference type="EC" id="4.2.2.29"/>
    </reaction>
</comment>
<dbReference type="EMBL" id="LRPN01000033">
    <property type="protein sequence ID" value="KWZ83990.1"/>
    <property type="molecule type" value="Genomic_DNA"/>
</dbReference>
<dbReference type="Gene3D" id="3.30.160.60">
    <property type="entry name" value="Classic Zinc Finger"/>
    <property type="match status" value="1"/>
</dbReference>
<dbReference type="EC" id="4.2.2.29" evidence="7"/>
<gene>
    <name evidence="7" type="primary">mltG</name>
    <name evidence="8" type="ORF">HMPREF3213_01049</name>
</gene>
<comment type="caution">
    <text evidence="8">The sequence shown here is derived from an EMBL/GenBank/DDBJ whole genome shotgun (WGS) entry which is preliminary data.</text>
</comment>
<keyword evidence="5 7" id="KW-0456">Lyase</keyword>
<evidence type="ECO:0000256" key="5">
    <source>
        <dbReference type="ARBA" id="ARBA00023239"/>
    </source>
</evidence>
<dbReference type="GO" id="GO:0008932">
    <property type="term" value="F:lytic endotransglycosylase activity"/>
    <property type="evidence" value="ECO:0007669"/>
    <property type="project" value="UniProtKB-UniRule"/>
</dbReference>
<dbReference type="GO" id="GO:0071555">
    <property type="term" value="P:cell wall organization"/>
    <property type="evidence" value="ECO:0007669"/>
    <property type="project" value="UniProtKB-KW"/>
</dbReference>
<protein>
    <recommendedName>
        <fullName evidence="7">Endolytic murein transglycosylase</fullName>
        <ecNumber evidence="7">4.2.2.29</ecNumber>
    </recommendedName>
    <alternativeName>
        <fullName evidence="7">Peptidoglycan lytic transglycosylase</fullName>
    </alternativeName>
    <alternativeName>
        <fullName evidence="7">Peptidoglycan polymerization terminase</fullName>
    </alternativeName>
</protein>
<keyword evidence="2 7" id="KW-0812">Transmembrane</keyword>
<evidence type="ECO:0000256" key="3">
    <source>
        <dbReference type="ARBA" id="ARBA00022989"/>
    </source>
</evidence>
<sequence length="366" mass="40984">MAGKKNPFQLLLQKMKQKPKLWIAACIIMLAVVVFGGAALFYVSALKPVEPGSHKTKLVTIPPGSGVKEIGHILQKNGIIQNAWAFAIYAKSHHQSGLKAGTYQMSPSMDTSEIVSSMQKGGIAMIRFTVPEGAGLEEIAEIIEKHSSFRKEEVLKRADDPAFVQHLMKKYPRLVTKEVFNQQIRHPLEGYFFPATYSFYDQHVPLDAVLETMVAKTNAVFSAYAGQSTQARLTPHKLLTMASLIEEEATEKADRAKISSVFYNRLKKNMPLQTDPTVLYALNRHKEKVTYKDLRVNSPYNTYKHKGLPPGPIASPGEQSIKAALKPEKTDYLYFLANVDTGKVYFAKTLKEHNALKEKYIAKAKR</sequence>
<dbReference type="InterPro" id="IPR003770">
    <property type="entry name" value="MLTG-like"/>
</dbReference>
<dbReference type="PANTHER" id="PTHR30518">
    <property type="entry name" value="ENDOLYTIC MUREIN TRANSGLYCOSYLASE"/>
    <property type="match status" value="1"/>
</dbReference>
<keyword evidence="3 7" id="KW-1133">Transmembrane helix</keyword>
<evidence type="ECO:0000256" key="1">
    <source>
        <dbReference type="ARBA" id="ARBA00022475"/>
    </source>
</evidence>
<evidence type="ECO:0000256" key="6">
    <source>
        <dbReference type="ARBA" id="ARBA00023316"/>
    </source>
</evidence>
<keyword evidence="4 7" id="KW-0472">Membrane</keyword>
<dbReference type="PANTHER" id="PTHR30518:SF2">
    <property type="entry name" value="ENDOLYTIC MUREIN TRANSGLYCOSYLASE"/>
    <property type="match status" value="1"/>
</dbReference>
<evidence type="ECO:0000256" key="2">
    <source>
        <dbReference type="ARBA" id="ARBA00022692"/>
    </source>
</evidence>
<keyword evidence="6 7" id="KW-0961">Cell wall biogenesis/degradation</keyword>
<reference evidence="9" key="1">
    <citation type="submission" date="2016-01" db="EMBL/GenBank/DDBJ databases">
        <authorList>
            <person name="Mitreva M."/>
            <person name="Pepin K.H."/>
            <person name="Mihindukulasuriya K.A."/>
            <person name="Fulton R."/>
            <person name="Fronick C."/>
            <person name="O'Laughlin M."/>
            <person name="Miner T."/>
            <person name="Herter B."/>
            <person name="Rosa B.A."/>
            <person name="Cordes M."/>
            <person name="Tomlinson C."/>
            <person name="Wollam A."/>
            <person name="Palsikar V.B."/>
            <person name="Mardis E.R."/>
            <person name="Wilson R.K."/>
        </authorList>
    </citation>
    <scope>NUCLEOTIDE SEQUENCE [LARGE SCALE GENOMIC DNA]</scope>
    <source>
        <strain evidence="9">GED7749B</strain>
    </source>
</reference>
<accession>A0A133KXB9</accession>
<feature type="transmembrane region" description="Helical" evidence="7">
    <location>
        <begin position="21"/>
        <end position="43"/>
    </location>
</feature>
<name>A0A133KXB9_HEYCO</name>
<dbReference type="GO" id="GO:0009252">
    <property type="term" value="P:peptidoglycan biosynthetic process"/>
    <property type="evidence" value="ECO:0007669"/>
    <property type="project" value="UniProtKB-UniRule"/>
</dbReference>
<organism evidence="8 9">
    <name type="scientific">Heyndrickxia coagulans</name>
    <name type="common">Weizmannia coagulans</name>
    <dbReference type="NCBI Taxonomy" id="1398"/>
    <lineage>
        <taxon>Bacteria</taxon>
        <taxon>Bacillati</taxon>
        <taxon>Bacillota</taxon>
        <taxon>Bacilli</taxon>
        <taxon>Bacillales</taxon>
        <taxon>Bacillaceae</taxon>
        <taxon>Heyndrickxia</taxon>
    </lineage>
</organism>
<dbReference type="AlphaFoldDB" id="A0A133KXB9"/>
<dbReference type="PATRIC" id="fig|1398.22.peg.1058"/>
<comment type="function">
    <text evidence="7">Functions as a peptidoglycan terminase that cleaves nascent peptidoglycan strands endolytically to terminate their elongation.</text>
</comment>
<feature type="site" description="Important for catalytic activity" evidence="7">
    <location>
        <position position="248"/>
    </location>
</feature>
<keyword evidence="1 7" id="KW-1003">Cell membrane</keyword>
<evidence type="ECO:0000256" key="4">
    <source>
        <dbReference type="ARBA" id="ARBA00023136"/>
    </source>
</evidence>
<comment type="similarity">
    <text evidence="7">Belongs to the transglycosylase MltG family.</text>
</comment>
<dbReference type="CDD" id="cd08010">
    <property type="entry name" value="MltG_like"/>
    <property type="match status" value="1"/>
</dbReference>
<dbReference type="Proteomes" id="UP000070376">
    <property type="component" value="Unassembled WGS sequence"/>
</dbReference>
<dbReference type="RefSeq" id="WP_035188190.1">
    <property type="nucleotide sequence ID" value="NZ_KQ955811.1"/>
</dbReference>
<dbReference type="Gene3D" id="3.30.1490.480">
    <property type="entry name" value="Endolytic murein transglycosylase"/>
    <property type="match status" value="1"/>
</dbReference>
<evidence type="ECO:0000256" key="7">
    <source>
        <dbReference type="HAMAP-Rule" id="MF_02065"/>
    </source>
</evidence>